<keyword evidence="2" id="KW-0732">Signal</keyword>
<organism evidence="3 4">
    <name type="scientific">Mucuna pruriens</name>
    <name type="common">Velvet bean</name>
    <name type="synonym">Dolichos pruriens</name>
    <dbReference type="NCBI Taxonomy" id="157652"/>
    <lineage>
        <taxon>Eukaryota</taxon>
        <taxon>Viridiplantae</taxon>
        <taxon>Streptophyta</taxon>
        <taxon>Embryophyta</taxon>
        <taxon>Tracheophyta</taxon>
        <taxon>Spermatophyta</taxon>
        <taxon>Magnoliopsida</taxon>
        <taxon>eudicotyledons</taxon>
        <taxon>Gunneridae</taxon>
        <taxon>Pentapetalae</taxon>
        <taxon>rosids</taxon>
        <taxon>fabids</taxon>
        <taxon>Fabales</taxon>
        <taxon>Fabaceae</taxon>
        <taxon>Papilionoideae</taxon>
        <taxon>50 kb inversion clade</taxon>
        <taxon>NPAAA clade</taxon>
        <taxon>indigoferoid/millettioid clade</taxon>
        <taxon>Phaseoleae</taxon>
        <taxon>Mucuna</taxon>
    </lineage>
</organism>
<evidence type="ECO:0000256" key="2">
    <source>
        <dbReference type="SAM" id="SignalP"/>
    </source>
</evidence>
<evidence type="ECO:0000313" key="3">
    <source>
        <dbReference type="EMBL" id="RDX77407.1"/>
    </source>
</evidence>
<keyword evidence="1" id="KW-0472">Membrane</keyword>
<dbReference type="OrthoDB" id="1735085at2759"/>
<feature type="transmembrane region" description="Helical" evidence="1">
    <location>
        <begin position="45"/>
        <end position="64"/>
    </location>
</feature>
<feature type="chain" id="PRO_5016654204" evidence="2">
    <location>
        <begin position="27"/>
        <end position="144"/>
    </location>
</feature>
<keyword evidence="4" id="KW-1185">Reference proteome</keyword>
<evidence type="ECO:0000313" key="4">
    <source>
        <dbReference type="Proteomes" id="UP000257109"/>
    </source>
</evidence>
<sequence length="144" mass="16025">MDRCKIAIVLTICIMAALIFAHCCVAENVAEDVAAIPPTPMEGSGVHLCAPAVFVAIAFVWVDFCGNRVGIWKFIHLISLSQKAAPKEKKSLQCNFFFMSFQGNQFTDLQSSPKLRNHRCLMEPKRSWYERLGASGRDTISTTL</sequence>
<reference evidence="3" key="1">
    <citation type="submission" date="2018-05" db="EMBL/GenBank/DDBJ databases">
        <title>Draft genome of Mucuna pruriens seed.</title>
        <authorList>
            <person name="Nnadi N.E."/>
            <person name="Vos R."/>
            <person name="Hasami M.H."/>
            <person name="Devisetty U.K."/>
            <person name="Aguiy J.C."/>
        </authorList>
    </citation>
    <scope>NUCLEOTIDE SEQUENCE [LARGE SCALE GENOMIC DNA]</scope>
    <source>
        <strain evidence="3">JCA_2017</strain>
    </source>
</reference>
<accession>A0A371FGG1</accession>
<feature type="non-terminal residue" evidence="3">
    <location>
        <position position="1"/>
    </location>
</feature>
<dbReference type="AlphaFoldDB" id="A0A371FGG1"/>
<dbReference type="EMBL" id="QJKJ01009181">
    <property type="protein sequence ID" value="RDX77407.1"/>
    <property type="molecule type" value="Genomic_DNA"/>
</dbReference>
<evidence type="ECO:0000256" key="1">
    <source>
        <dbReference type="SAM" id="Phobius"/>
    </source>
</evidence>
<keyword evidence="1" id="KW-1133">Transmembrane helix</keyword>
<protein>
    <submittedName>
        <fullName evidence="3">Uncharacterized protein</fullName>
    </submittedName>
</protein>
<keyword evidence="1" id="KW-0812">Transmembrane</keyword>
<proteinExistence type="predicted"/>
<name>A0A371FGG1_MUCPR</name>
<comment type="caution">
    <text evidence="3">The sequence shown here is derived from an EMBL/GenBank/DDBJ whole genome shotgun (WGS) entry which is preliminary data.</text>
</comment>
<gene>
    <name evidence="3" type="ORF">CR513_42479</name>
</gene>
<dbReference type="Proteomes" id="UP000257109">
    <property type="component" value="Unassembled WGS sequence"/>
</dbReference>
<feature type="signal peptide" evidence="2">
    <location>
        <begin position="1"/>
        <end position="26"/>
    </location>
</feature>